<accession>A0A9D4B2E5</accession>
<gene>
    <name evidence="1" type="ORF">KIL84_018416</name>
</gene>
<dbReference type="Proteomes" id="UP000827986">
    <property type="component" value="Unassembled WGS sequence"/>
</dbReference>
<evidence type="ECO:0000313" key="1">
    <source>
        <dbReference type="EMBL" id="KAH1185667.1"/>
    </source>
</evidence>
<dbReference type="AlphaFoldDB" id="A0A9D4B2E5"/>
<reference evidence="1" key="1">
    <citation type="submission" date="2021-09" db="EMBL/GenBank/DDBJ databases">
        <title>The genome of Mauremys mutica provides insights into the evolution of semi-aquatic lifestyle.</title>
        <authorList>
            <person name="Gong S."/>
            <person name="Gao Y."/>
        </authorList>
    </citation>
    <scope>NUCLEOTIDE SEQUENCE</scope>
    <source>
        <strain evidence="1">MM-2020</strain>
        <tissue evidence="1">Muscle</tissue>
    </source>
</reference>
<proteinExistence type="predicted"/>
<keyword evidence="2" id="KW-1185">Reference proteome</keyword>
<protein>
    <submittedName>
        <fullName evidence="1">Uncharacterized protein</fullName>
    </submittedName>
</protein>
<comment type="caution">
    <text evidence="1">The sequence shown here is derived from an EMBL/GenBank/DDBJ whole genome shotgun (WGS) entry which is preliminary data.</text>
</comment>
<organism evidence="1 2">
    <name type="scientific">Mauremys mutica</name>
    <name type="common">yellowpond turtle</name>
    <dbReference type="NCBI Taxonomy" id="74926"/>
    <lineage>
        <taxon>Eukaryota</taxon>
        <taxon>Metazoa</taxon>
        <taxon>Chordata</taxon>
        <taxon>Craniata</taxon>
        <taxon>Vertebrata</taxon>
        <taxon>Euteleostomi</taxon>
        <taxon>Archelosauria</taxon>
        <taxon>Testudinata</taxon>
        <taxon>Testudines</taxon>
        <taxon>Cryptodira</taxon>
        <taxon>Durocryptodira</taxon>
        <taxon>Testudinoidea</taxon>
        <taxon>Geoemydidae</taxon>
        <taxon>Geoemydinae</taxon>
        <taxon>Mauremys</taxon>
    </lineage>
</organism>
<evidence type="ECO:0000313" key="2">
    <source>
        <dbReference type="Proteomes" id="UP000827986"/>
    </source>
</evidence>
<dbReference type="EMBL" id="JAHDVG010000463">
    <property type="protein sequence ID" value="KAH1185667.1"/>
    <property type="molecule type" value="Genomic_DNA"/>
</dbReference>
<name>A0A9D4B2E5_9SAUR</name>
<sequence length="109" mass="11971">MVTEVTPAVPTGPAVAEQLKTPSAQLCRPVRTCREACSKLWRSDWRGESPRARGVSAGWDSGLNQQKCSDCHVAVIAREHLTEIQSSCVGWKGRRVKIKMCLIFHPGAV</sequence>